<comment type="caution">
    <text evidence="2">The sequence shown here is derived from an EMBL/GenBank/DDBJ whole genome shotgun (WGS) entry which is preliminary data.</text>
</comment>
<accession>A0A2N4UHX8</accession>
<dbReference type="Pfam" id="PF04102">
    <property type="entry name" value="SlyX"/>
    <property type="match status" value="1"/>
</dbReference>
<dbReference type="Gene3D" id="1.20.5.300">
    <property type="match status" value="1"/>
</dbReference>
<proteinExistence type="predicted"/>
<evidence type="ECO:0000313" key="2">
    <source>
        <dbReference type="EMBL" id="PLC54575.1"/>
    </source>
</evidence>
<organism evidence="2 3">
    <name type="scientific">Pollutimonas nitritireducens</name>
    <dbReference type="NCBI Taxonomy" id="2045209"/>
    <lineage>
        <taxon>Bacteria</taxon>
        <taxon>Pseudomonadati</taxon>
        <taxon>Pseudomonadota</taxon>
        <taxon>Betaproteobacteria</taxon>
        <taxon>Burkholderiales</taxon>
        <taxon>Alcaligenaceae</taxon>
        <taxon>Pollutimonas</taxon>
    </lineage>
</organism>
<dbReference type="EMBL" id="PDNV01000004">
    <property type="protein sequence ID" value="PLC54575.1"/>
    <property type="molecule type" value="Genomic_DNA"/>
</dbReference>
<feature type="region of interest" description="Disordered" evidence="1">
    <location>
        <begin position="51"/>
        <end position="74"/>
    </location>
</feature>
<evidence type="ECO:0000313" key="3">
    <source>
        <dbReference type="Proteomes" id="UP000234328"/>
    </source>
</evidence>
<dbReference type="PANTHER" id="PTHR36508:SF1">
    <property type="entry name" value="PROTEIN SLYX"/>
    <property type="match status" value="1"/>
</dbReference>
<dbReference type="RefSeq" id="WP_102069344.1">
    <property type="nucleotide sequence ID" value="NZ_PDNV01000004.1"/>
</dbReference>
<gene>
    <name evidence="2" type="ORF">CR155_07335</name>
</gene>
<dbReference type="PANTHER" id="PTHR36508">
    <property type="entry name" value="PROTEIN SLYX"/>
    <property type="match status" value="1"/>
</dbReference>
<name>A0A2N4UHX8_9BURK</name>
<sequence>MNIEERLIDIEIKLTGQDDLTQELNRVVYQQQKQIDELRLLCTALIKRLGEGGGDAGDPHPDAGSYTQEKPPHY</sequence>
<dbReference type="OrthoDB" id="8687612at2"/>
<dbReference type="InterPro" id="IPR007236">
    <property type="entry name" value="SlyX"/>
</dbReference>
<reference evidence="2 3" key="1">
    <citation type="submission" date="2017-10" db="EMBL/GenBank/DDBJ databases">
        <title>Two draft genome sequences of Pusillimonas sp. strains isolated from a nitrate- and radionuclide-contaminated groundwater in Russia.</title>
        <authorList>
            <person name="Grouzdev D.S."/>
            <person name="Tourova T.P."/>
            <person name="Goeva M.A."/>
            <person name="Babich T.L."/>
            <person name="Sokolova D.S."/>
            <person name="Abdullin R."/>
            <person name="Poltaraus A.B."/>
            <person name="Toshchakov S.V."/>
            <person name="Nazina T.N."/>
        </authorList>
    </citation>
    <scope>NUCLEOTIDE SEQUENCE [LARGE SCALE GENOMIC DNA]</scope>
    <source>
        <strain evidence="2 3">JR1/69-2-13</strain>
    </source>
</reference>
<keyword evidence="3" id="KW-1185">Reference proteome</keyword>
<protein>
    <submittedName>
        <fullName evidence="2">SlyX protein</fullName>
    </submittedName>
</protein>
<dbReference type="Proteomes" id="UP000234328">
    <property type="component" value="Unassembled WGS sequence"/>
</dbReference>
<evidence type="ECO:0000256" key="1">
    <source>
        <dbReference type="SAM" id="MobiDB-lite"/>
    </source>
</evidence>
<dbReference type="AlphaFoldDB" id="A0A2N4UHX8"/>